<evidence type="ECO:0008006" key="4">
    <source>
        <dbReference type="Google" id="ProtNLM"/>
    </source>
</evidence>
<dbReference type="PANTHER" id="PTHR48040">
    <property type="entry name" value="PLEIOTROPIC DRUG RESISTANCE PROTEIN 1-LIKE ISOFORM X1"/>
    <property type="match status" value="1"/>
</dbReference>
<proteinExistence type="predicted"/>
<dbReference type="AlphaFoldDB" id="A0A5J9W8L6"/>
<evidence type="ECO:0000313" key="2">
    <source>
        <dbReference type="EMBL" id="TVU44277.1"/>
    </source>
</evidence>
<keyword evidence="3" id="KW-1185">Reference proteome</keyword>
<gene>
    <name evidence="2" type="ORF">EJB05_03713</name>
</gene>
<dbReference type="Proteomes" id="UP000324897">
    <property type="component" value="Chromosome 5"/>
</dbReference>
<organism evidence="2 3">
    <name type="scientific">Eragrostis curvula</name>
    <name type="common">weeping love grass</name>
    <dbReference type="NCBI Taxonomy" id="38414"/>
    <lineage>
        <taxon>Eukaryota</taxon>
        <taxon>Viridiplantae</taxon>
        <taxon>Streptophyta</taxon>
        <taxon>Embryophyta</taxon>
        <taxon>Tracheophyta</taxon>
        <taxon>Spermatophyta</taxon>
        <taxon>Magnoliopsida</taxon>
        <taxon>Liliopsida</taxon>
        <taxon>Poales</taxon>
        <taxon>Poaceae</taxon>
        <taxon>PACMAD clade</taxon>
        <taxon>Chloridoideae</taxon>
        <taxon>Eragrostideae</taxon>
        <taxon>Eragrostidinae</taxon>
        <taxon>Eragrostis</taxon>
    </lineage>
</organism>
<dbReference type="EMBL" id="RWGY01000004">
    <property type="protein sequence ID" value="TVU44277.1"/>
    <property type="molecule type" value="Genomic_DNA"/>
</dbReference>
<feature type="region of interest" description="Disordered" evidence="1">
    <location>
        <begin position="1"/>
        <end position="57"/>
    </location>
</feature>
<dbReference type="PANTHER" id="PTHR48040:SF55">
    <property type="entry name" value="OS02G0318500 PROTEIN"/>
    <property type="match status" value="1"/>
</dbReference>
<feature type="compositionally biased region" description="Low complexity" evidence="1">
    <location>
        <begin position="10"/>
        <end position="29"/>
    </location>
</feature>
<name>A0A5J9W8L6_9POAL</name>
<protein>
    <recommendedName>
        <fullName evidence="4">ABC-transporter N-terminal domain-containing protein</fullName>
    </recommendedName>
</protein>
<dbReference type="OrthoDB" id="783217at2759"/>
<comment type="caution">
    <text evidence="2">The sequence shown here is derived from an EMBL/GenBank/DDBJ whole genome shotgun (WGS) entry which is preliminary data.</text>
</comment>
<feature type="non-terminal residue" evidence="2">
    <location>
        <position position="1"/>
    </location>
</feature>
<accession>A0A5J9W8L6</accession>
<evidence type="ECO:0000256" key="1">
    <source>
        <dbReference type="SAM" id="MobiDB-lite"/>
    </source>
</evidence>
<dbReference type="Gramene" id="TVU44277">
    <property type="protein sequence ID" value="TVU44277"/>
    <property type="gene ID" value="EJB05_03713"/>
</dbReference>
<sequence>MEHQAPPQHAAAAALGASSSRRSLSLGSSISQSFRQMDTEDPFGRAQSEQGHRDEEENLRWAALEKLPTYDRMRRGIIRRALDDGGDDDVELVDIQKLAAGDGGRALLERLFQDDSERFLHRLRDRIDMVGIELPTIEVRLEYCF</sequence>
<evidence type="ECO:0000313" key="3">
    <source>
        <dbReference type="Proteomes" id="UP000324897"/>
    </source>
</evidence>
<reference evidence="2 3" key="1">
    <citation type="journal article" date="2019" name="Sci. Rep.">
        <title>A high-quality genome of Eragrostis curvula grass provides insights into Poaceae evolution and supports new strategies to enhance forage quality.</title>
        <authorList>
            <person name="Carballo J."/>
            <person name="Santos B.A.C.M."/>
            <person name="Zappacosta D."/>
            <person name="Garbus I."/>
            <person name="Selva J.P."/>
            <person name="Gallo C.A."/>
            <person name="Diaz A."/>
            <person name="Albertini E."/>
            <person name="Caccamo M."/>
            <person name="Echenique V."/>
        </authorList>
    </citation>
    <scope>NUCLEOTIDE SEQUENCE [LARGE SCALE GENOMIC DNA]</scope>
    <source>
        <strain evidence="3">cv. Victoria</strain>
        <tissue evidence="2">Leaf</tissue>
    </source>
</reference>